<proteinExistence type="predicted"/>
<accession>A0A0D7AI74</accession>
<dbReference type="SUPFAM" id="SSF47823">
    <property type="entry name" value="lambda integrase-like, N-terminal domain"/>
    <property type="match status" value="1"/>
</dbReference>
<dbReference type="Gene3D" id="1.10.150.130">
    <property type="match status" value="1"/>
</dbReference>
<dbReference type="EMBL" id="KN881649">
    <property type="protein sequence ID" value="KIY51570.1"/>
    <property type="molecule type" value="Genomic_DNA"/>
</dbReference>
<organism evidence="2 3">
    <name type="scientific">Fistulina hepatica ATCC 64428</name>
    <dbReference type="NCBI Taxonomy" id="1128425"/>
    <lineage>
        <taxon>Eukaryota</taxon>
        <taxon>Fungi</taxon>
        <taxon>Dikarya</taxon>
        <taxon>Basidiomycota</taxon>
        <taxon>Agaricomycotina</taxon>
        <taxon>Agaricomycetes</taxon>
        <taxon>Agaricomycetidae</taxon>
        <taxon>Agaricales</taxon>
        <taxon>Fistulinaceae</taxon>
        <taxon>Fistulina</taxon>
    </lineage>
</organism>
<sequence>MNLLRPIKPRTAREENWIAPSPLRPNCAAADRIFLWKTPAALALDESLREESDRLREGFWRSLKESYAEATRSSYGAGLLRFNQFCDWLGINEARRMPCDATLLASFIGWWAERTSGPAINNWLSGLHAWHVVNRQPWRGDDPLIRLTRRSAKRMGRHFKKPPRDPVSCTHLRKLGAALDTSIPIDAAIWACALSLFWGCRRSG</sequence>
<dbReference type="OrthoDB" id="2506773at2759"/>
<evidence type="ECO:0000313" key="2">
    <source>
        <dbReference type="EMBL" id="KIY51570.1"/>
    </source>
</evidence>
<gene>
    <name evidence="2" type="ORF">FISHEDRAFT_36646</name>
</gene>
<keyword evidence="1" id="KW-0238">DNA-binding</keyword>
<dbReference type="AlphaFoldDB" id="A0A0D7AI74"/>
<evidence type="ECO:0000256" key="1">
    <source>
        <dbReference type="ARBA" id="ARBA00023125"/>
    </source>
</evidence>
<name>A0A0D7AI74_9AGAR</name>
<dbReference type="InterPro" id="IPR010998">
    <property type="entry name" value="Integrase_recombinase_N"/>
</dbReference>
<keyword evidence="3" id="KW-1185">Reference proteome</keyword>
<evidence type="ECO:0008006" key="4">
    <source>
        <dbReference type="Google" id="ProtNLM"/>
    </source>
</evidence>
<protein>
    <recommendedName>
        <fullName evidence="4">Core-binding (CB) domain-containing protein</fullName>
    </recommendedName>
</protein>
<reference evidence="2 3" key="1">
    <citation type="journal article" date="2015" name="Fungal Genet. Biol.">
        <title>Evolution of novel wood decay mechanisms in Agaricales revealed by the genome sequences of Fistulina hepatica and Cylindrobasidium torrendii.</title>
        <authorList>
            <person name="Floudas D."/>
            <person name="Held B.W."/>
            <person name="Riley R."/>
            <person name="Nagy L.G."/>
            <person name="Koehler G."/>
            <person name="Ransdell A.S."/>
            <person name="Younus H."/>
            <person name="Chow J."/>
            <person name="Chiniquy J."/>
            <person name="Lipzen A."/>
            <person name="Tritt A."/>
            <person name="Sun H."/>
            <person name="Haridas S."/>
            <person name="LaButti K."/>
            <person name="Ohm R.A."/>
            <person name="Kues U."/>
            <person name="Blanchette R.A."/>
            <person name="Grigoriev I.V."/>
            <person name="Minto R.E."/>
            <person name="Hibbett D.S."/>
        </authorList>
    </citation>
    <scope>NUCLEOTIDE SEQUENCE [LARGE SCALE GENOMIC DNA]</scope>
    <source>
        <strain evidence="2 3">ATCC 64428</strain>
    </source>
</reference>
<dbReference type="GO" id="GO:0003677">
    <property type="term" value="F:DNA binding"/>
    <property type="evidence" value="ECO:0007669"/>
    <property type="project" value="UniProtKB-KW"/>
</dbReference>
<dbReference type="Proteomes" id="UP000054144">
    <property type="component" value="Unassembled WGS sequence"/>
</dbReference>
<evidence type="ECO:0000313" key="3">
    <source>
        <dbReference type="Proteomes" id="UP000054144"/>
    </source>
</evidence>